<comment type="caution">
    <text evidence="1">The sequence shown here is derived from an EMBL/GenBank/DDBJ whole genome shotgun (WGS) entry which is preliminary data.</text>
</comment>
<accession>A0A0L0GUD4</accession>
<dbReference type="RefSeq" id="WP_072091998.1">
    <property type="nucleotide sequence ID" value="NZ_JNGI01000082.1"/>
</dbReference>
<proteinExistence type="predicted"/>
<keyword evidence="2" id="KW-1185">Reference proteome</keyword>
<dbReference type="PATRIC" id="fig|379893.4.peg.4641"/>
<dbReference type="AlphaFoldDB" id="A0A0L0GUD4"/>
<dbReference type="Pfam" id="PF11140">
    <property type="entry name" value="DUF2913"/>
    <property type="match status" value="1"/>
</dbReference>
<reference evidence="1 2" key="1">
    <citation type="journal article" date="2015" name="Appl. Environ. Microbiol.">
        <title>The Enterobacterium Trabulsiella odontotermitis Presents Novel Adaptations Related to Its Association with Fungus-Growing Termites.</title>
        <authorList>
            <person name="Sapountzis P."/>
            <person name="Gruntjes T."/>
            <person name="Otani S."/>
            <person name="Estevez J."/>
            <person name="da Costa R.R."/>
            <person name="Plunkett G.3rd."/>
            <person name="Perna N.T."/>
            <person name="Poulsen M."/>
        </authorList>
    </citation>
    <scope>NUCLEOTIDE SEQUENCE [LARGE SCALE GENOMIC DNA]</scope>
    <source>
        <strain evidence="1 2">12</strain>
    </source>
</reference>
<dbReference type="Proteomes" id="UP000037393">
    <property type="component" value="Unassembled WGS sequence"/>
</dbReference>
<sequence length="218" mass="24351">MKKNHTALPPEESLAALAHFSWCGLVGLRMAQQEGQALSPLTIHTFLVRWLADAQKQRRFPRSVASDIDSLLQLGRQKGPAAGLLKRLEYLYQSCTEPVAQQSDLFRLTHAIEYLRAQGWVNAVVTEEEWVPELLYAEYADVSALLVRKSELQRHFTEQGQLSSPVDFIVTGDRRIVGAALDERKLRYATGEQHAGWCLLSLLPAAEAGIPEERAATC</sequence>
<evidence type="ECO:0008006" key="3">
    <source>
        <dbReference type="Google" id="ProtNLM"/>
    </source>
</evidence>
<gene>
    <name evidence="1" type="ORF">GM31_22875</name>
</gene>
<evidence type="ECO:0000313" key="2">
    <source>
        <dbReference type="Proteomes" id="UP000037393"/>
    </source>
</evidence>
<dbReference type="InterPro" id="IPR021316">
    <property type="entry name" value="DUF2913"/>
</dbReference>
<evidence type="ECO:0000313" key="1">
    <source>
        <dbReference type="EMBL" id="KNC92562.1"/>
    </source>
</evidence>
<protein>
    <recommendedName>
        <fullName evidence="3">DUF2913 domain-containing protein</fullName>
    </recommendedName>
</protein>
<name>A0A0L0GUD4_9ENTR</name>
<dbReference type="OrthoDB" id="6590152at2"/>
<dbReference type="EMBL" id="JNGI01000082">
    <property type="protein sequence ID" value="KNC92562.1"/>
    <property type="molecule type" value="Genomic_DNA"/>
</dbReference>
<organism evidence="1 2">
    <name type="scientific">Trabulsiella odontotermitis</name>
    <dbReference type="NCBI Taxonomy" id="379893"/>
    <lineage>
        <taxon>Bacteria</taxon>
        <taxon>Pseudomonadati</taxon>
        <taxon>Pseudomonadota</taxon>
        <taxon>Gammaproteobacteria</taxon>
        <taxon>Enterobacterales</taxon>
        <taxon>Enterobacteriaceae</taxon>
        <taxon>Trabulsiella</taxon>
    </lineage>
</organism>